<gene>
    <name evidence="2" type="ORF">M0G41_01690</name>
</gene>
<comment type="caution">
    <text evidence="2">The sequence shown here is derived from an EMBL/GenBank/DDBJ whole genome shotgun (WGS) entry which is preliminary data.</text>
</comment>
<dbReference type="Proteomes" id="UP001431449">
    <property type="component" value="Unassembled WGS sequence"/>
</dbReference>
<keyword evidence="1" id="KW-1133">Transmembrane helix</keyword>
<protein>
    <recommendedName>
        <fullName evidence="4">Peptidase M50B-like</fullName>
    </recommendedName>
</protein>
<feature type="transmembrane region" description="Helical" evidence="1">
    <location>
        <begin position="60"/>
        <end position="82"/>
    </location>
</feature>
<evidence type="ECO:0000313" key="2">
    <source>
        <dbReference type="EMBL" id="MCK7592377.1"/>
    </source>
</evidence>
<dbReference type="PROSITE" id="PS51257">
    <property type="entry name" value="PROKAR_LIPOPROTEIN"/>
    <property type="match status" value="1"/>
</dbReference>
<keyword evidence="3" id="KW-1185">Reference proteome</keyword>
<dbReference type="EMBL" id="JALNMH010000001">
    <property type="protein sequence ID" value="MCK7592377.1"/>
    <property type="molecule type" value="Genomic_DNA"/>
</dbReference>
<proteinExistence type="predicted"/>
<evidence type="ECO:0000256" key="1">
    <source>
        <dbReference type="SAM" id="Phobius"/>
    </source>
</evidence>
<keyword evidence="1" id="KW-0472">Membrane</keyword>
<evidence type="ECO:0000313" key="3">
    <source>
        <dbReference type="Proteomes" id="UP001431449"/>
    </source>
</evidence>
<reference evidence="2" key="1">
    <citation type="submission" date="2022-04" db="EMBL/GenBank/DDBJ databases">
        <title>Lysobacter sp. CAU 1642 isolated from sea sand.</title>
        <authorList>
            <person name="Kim W."/>
        </authorList>
    </citation>
    <scope>NUCLEOTIDE SEQUENCE</scope>
    <source>
        <strain evidence="2">CAU 1642</strain>
    </source>
</reference>
<sequence>MSWIERLPAPPDTPAFIGFILASALAAGCVLAFDFVPIIDHVNLAFHEAGHLIFGLFGELMHWLGGTLAQFVFPIACAVHFLRRAQLLQAAGCVLWALENLRYVAFYLGDARTQALPLVGGGQHDWAYLLGRFGLLEQDQRIAGLLVFLCWSGWIAVCAGVTWWWWQGRRAEIEAAAERRRQAIIEAARERARESSRSEPPGAGPV</sequence>
<keyword evidence="1" id="KW-0812">Transmembrane</keyword>
<evidence type="ECO:0008006" key="4">
    <source>
        <dbReference type="Google" id="ProtNLM"/>
    </source>
</evidence>
<feature type="transmembrane region" description="Helical" evidence="1">
    <location>
        <begin position="142"/>
        <end position="166"/>
    </location>
</feature>
<dbReference type="RefSeq" id="WP_248204500.1">
    <property type="nucleotide sequence ID" value="NZ_JALNMH010000001.1"/>
</dbReference>
<accession>A0ABT0GEC6</accession>
<organism evidence="2 3">
    <name type="scientific">Pseudomarimonas salicorniae</name>
    <dbReference type="NCBI Taxonomy" id="2933270"/>
    <lineage>
        <taxon>Bacteria</taxon>
        <taxon>Pseudomonadati</taxon>
        <taxon>Pseudomonadota</taxon>
        <taxon>Gammaproteobacteria</taxon>
        <taxon>Lysobacterales</taxon>
        <taxon>Lysobacteraceae</taxon>
        <taxon>Pseudomarimonas</taxon>
    </lineage>
</organism>
<name>A0ABT0GEC6_9GAMM</name>